<evidence type="ECO:0008006" key="4">
    <source>
        <dbReference type="Google" id="ProtNLM"/>
    </source>
</evidence>
<accession>A0A432VSL8</accession>
<gene>
    <name evidence="2" type="ORF">CWE06_07805</name>
</gene>
<dbReference type="NCBIfam" id="TIGR02532">
    <property type="entry name" value="IV_pilin_GFxxxE"/>
    <property type="match status" value="1"/>
</dbReference>
<sequence>MLKRNSHSGVCTLNFFPNGIARARGSFQASKQQQGFTLTELIIVIVVLGILSVFAAPRFFGTSGVDEAALESRVISMLRLQQQRAMQDSASPCFGAVFTAATGRVEPYDCGATVDPVRIIELPSALTLATISVPAGLESAIRFNSLGCPVSVVHETTEQACGSARIQLTITGATTRQICIQSQGYIRPGAC</sequence>
<dbReference type="AlphaFoldDB" id="A0A432VSL8"/>
<keyword evidence="3" id="KW-1185">Reference proteome</keyword>
<name>A0A432VSL8_9GAMM</name>
<comment type="caution">
    <text evidence="2">The sequence shown here is derived from an EMBL/GenBank/DDBJ whole genome shotgun (WGS) entry which is preliminary data.</text>
</comment>
<dbReference type="InterPro" id="IPR045584">
    <property type="entry name" value="Pilin-like"/>
</dbReference>
<dbReference type="SUPFAM" id="SSF54523">
    <property type="entry name" value="Pili subunits"/>
    <property type="match status" value="1"/>
</dbReference>
<keyword evidence="1" id="KW-0472">Membrane</keyword>
<keyword evidence="1" id="KW-1133">Transmembrane helix</keyword>
<dbReference type="EMBL" id="PIPI01000005">
    <property type="protein sequence ID" value="RUO19430.1"/>
    <property type="molecule type" value="Genomic_DNA"/>
</dbReference>
<evidence type="ECO:0000313" key="3">
    <source>
        <dbReference type="Proteomes" id="UP000288212"/>
    </source>
</evidence>
<evidence type="ECO:0000313" key="2">
    <source>
        <dbReference type="EMBL" id="RUO19430.1"/>
    </source>
</evidence>
<reference evidence="2 3" key="1">
    <citation type="journal article" date="2011" name="Front. Microbiol.">
        <title>Genomic signatures of strain selection and enhancement in Bacillus atrophaeus var. globigii, a historical biowarfare simulant.</title>
        <authorList>
            <person name="Gibbons H.S."/>
            <person name="Broomall S.M."/>
            <person name="McNew L.A."/>
            <person name="Daligault H."/>
            <person name="Chapman C."/>
            <person name="Bruce D."/>
            <person name="Karavis M."/>
            <person name="Krepps M."/>
            <person name="McGregor P.A."/>
            <person name="Hong C."/>
            <person name="Park K.H."/>
            <person name="Akmal A."/>
            <person name="Feldman A."/>
            <person name="Lin J.S."/>
            <person name="Chang W.E."/>
            <person name="Higgs B.W."/>
            <person name="Demirev P."/>
            <person name="Lindquist J."/>
            <person name="Liem A."/>
            <person name="Fochler E."/>
            <person name="Read T.D."/>
            <person name="Tapia R."/>
            <person name="Johnson S."/>
            <person name="Bishop-Lilly K.A."/>
            <person name="Detter C."/>
            <person name="Han C."/>
            <person name="Sozhamannan S."/>
            <person name="Rosenzweig C.N."/>
            <person name="Skowronski E.W."/>
        </authorList>
    </citation>
    <scope>NUCLEOTIDE SEQUENCE [LARGE SCALE GENOMIC DNA]</scope>
    <source>
        <strain evidence="2 3">AK5</strain>
    </source>
</reference>
<keyword evidence="1" id="KW-0812">Transmembrane</keyword>
<dbReference type="Pfam" id="PF07963">
    <property type="entry name" value="N_methyl"/>
    <property type="match status" value="1"/>
</dbReference>
<protein>
    <recommendedName>
        <fullName evidence="4">Prepilin-type cleavage/methylation domain-containing protein</fullName>
    </recommendedName>
</protein>
<organism evidence="2 3">
    <name type="scientific">Aliidiomarina haloalkalitolerans</name>
    <dbReference type="NCBI Taxonomy" id="859059"/>
    <lineage>
        <taxon>Bacteria</taxon>
        <taxon>Pseudomonadati</taxon>
        <taxon>Pseudomonadota</taxon>
        <taxon>Gammaproteobacteria</taxon>
        <taxon>Alteromonadales</taxon>
        <taxon>Idiomarinaceae</taxon>
        <taxon>Aliidiomarina</taxon>
    </lineage>
</organism>
<feature type="transmembrane region" description="Helical" evidence="1">
    <location>
        <begin position="41"/>
        <end position="60"/>
    </location>
</feature>
<evidence type="ECO:0000256" key="1">
    <source>
        <dbReference type="SAM" id="Phobius"/>
    </source>
</evidence>
<dbReference type="InterPro" id="IPR012902">
    <property type="entry name" value="N_methyl_site"/>
</dbReference>
<proteinExistence type="predicted"/>
<dbReference type="Gene3D" id="3.30.700.10">
    <property type="entry name" value="Glycoprotein, Type 4 Pilin"/>
    <property type="match status" value="1"/>
</dbReference>
<dbReference type="Proteomes" id="UP000288212">
    <property type="component" value="Unassembled WGS sequence"/>
</dbReference>